<evidence type="ECO:0000313" key="4">
    <source>
        <dbReference type="Proteomes" id="UP000266841"/>
    </source>
</evidence>
<keyword evidence="2" id="KW-0812">Transmembrane</keyword>
<feature type="transmembrane region" description="Helical" evidence="2">
    <location>
        <begin position="27"/>
        <end position="44"/>
    </location>
</feature>
<dbReference type="AlphaFoldDB" id="K0TI21"/>
<dbReference type="eggNOG" id="ENOG502QQYF">
    <property type="taxonomic scope" value="Eukaryota"/>
</dbReference>
<evidence type="ECO:0000313" key="3">
    <source>
        <dbReference type="EMBL" id="EJK70157.1"/>
    </source>
</evidence>
<dbReference type="EMBL" id="AGNL01008962">
    <property type="protein sequence ID" value="EJK70157.1"/>
    <property type="molecule type" value="Genomic_DNA"/>
</dbReference>
<dbReference type="PANTHER" id="PTHR43336:SF3">
    <property type="entry name" value="GUANYLATE CYCLASE DOMAIN-CONTAINING PROTEIN"/>
    <property type="match status" value="1"/>
</dbReference>
<evidence type="ECO:0000256" key="2">
    <source>
        <dbReference type="SAM" id="Phobius"/>
    </source>
</evidence>
<reference evidence="3 4" key="1">
    <citation type="journal article" date="2012" name="Genome Biol.">
        <title>Genome and low-iron response of an oceanic diatom adapted to chronic iron limitation.</title>
        <authorList>
            <person name="Lommer M."/>
            <person name="Specht M."/>
            <person name="Roy A.S."/>
            <person name="Kraemer L."/>
            <person name="Andreson R."/>
            <person name="Gutowska M.A."/>
            <person name="Wolf J."/>
            <person name="Bergner S.V."/>
            <person name="Schilhabel M.B."/>
            <person name="Klostermeier U.C."/>
            <person name="Beiko R.G."/>
            <person name="Rosenstiel P."/>
            <person name="Hippler M."/>
            <person name="Laroche J."/>
        </authorList>
    </citation>
    <scope>NUCLEOTIDE SEQUENCE [LARGE SCALE GENOMIC DNA]</scope>
    <source>
        <strain evidence="3 4">CCMP1005</strain>
    </source>
</reference>
<dbReference type="Proteomes" id="UP000266841">
    <property type="component" value="Unassembled WGS sequence"/>
</dbReference>
<evidence type="ECO:0000256" key="1">
    <source>
        <dbReference type="SAM" id="MobiDB-lite"/>
    </source>
</evidence>
<keyword evidence="2" id="KW-0472">Membrane</keyword>
<organism evidence="3 4">
    <name type="scientific">Thalassiosira oceanica</name>
    <name type="common">Marine diatom</name>
    <dbReference type="NCBI Taxonomy" id="159749"/>
    <lineage>
        <taxon>Eukaryota</taxon>
        <taxon>Sar</taxon>
        <taxon>Stramenopiles</taxon>
        <taxon>Ochrophyta</taxon>
        <taxon>Bacillariophyta</taxon>
        <taxon>Coscinodiscophyceae</taxon>
        <taxon>Thalassiosirophycidae</taxon>
        <taxon>Thalassiosirales</taxon>
        <taxon>Thalassiosiraceae</taxon>
        <taxon>Thalassiosira</taxon>
    </lineage>
</organism>
<keyword evidence="2" id="KW-1133">Transmembrane helix</keyword>
<protein>
    <submittedName>
        <fullName evidence="3">Uncharacterized protein</fullName>
    </submittedName>
</protein>
<comment type="caution">
    <text evidence="3">The sequence shown here is derived from an EMBL/GenBank/DDBJ whole genome shotgun (WGS) entry which is preliminary data.</text>
</comment>
<gene>
    <name evidence="3" type="ORF">THAOC_08509</name>
</gene>
<name>K0TI21_THAOC</name>
<proteinExistence type="predicted"/>
<sequence length="433" mass="48081">MNAAPDPPLPDRPLAGSAMRELTGQRVATGALLAVIMTVLCNWHERDTTRPMAMATLYGSTGVDDEGYAEFALNVARDSVLPDLFSYERVDRSDGTVLFARDYELANGDVDDLRERDIMNVTVIKEGSDEVVYGLFDDRQAAFDDAVVELMTEFLILIVWILGVTAFAGPVMILVVQPIERMVNLLELMMRDPLGYSSSPEYRVLRNEDDKIAADSMWPREVLKGTWDGDNVPDEDDPTHRKPDEGWVRFRGSGDHTEQPRARQDEGRVIPEQAGRFGIADLSLLRYTAVHGCHGMSPGGGVRLYKQGARRSANKNIGDAFLVSWTLDELDEDDEDANNVQFNASIANMNGETEILYALNNQADKALLSVVKISMALHYDSFFVEGMAEAPKKRLLEKLSKRRGPLVQMGFGLHAGVAVQGETVCVFLSYVRE</sequence>
<feature type="compositionally biased region" description="Basic and acidic residues" evidence="1">
    <location>
        <begin position="238"/>
        <end position="268"/>
    </location>
</feature>
<accession>K0TI21</accession>
<keyword evidence="4" id="KW-1185">Reference proteome</keyword>
<dbReference type="PANTHER" id="PTHR43336">
    <property type="entry name" value="OXYGEN SENSOR HISTIDINE KINASE RESPONSE REGULATOR DEVS/DOSS"/>
    <property type="match status" value="1"/>
</dbReference>
<dbReference type="OrthoDB" id="60033at2759"/>
<feature type="region of interest" description="Disordered" evidence="1">
    <location>
        <begin position="225"/>
        <end position="268"/>
    </location>
</feature>
<feature type="transmembrane region" description="Helical" evidence="2">
    <location>
        <begin position="154"/>
        <end position="176"/>
    </location>
</feature>